<dbReference type="STRING" id="1121291.SAMN02745134_02662"/>
<dbReference type="InterPro" id="IPR037479">
    <property type="entry name" value="Tauto_MSAD"/>
</dbReference>
<dbReference type="Proteomes" id="UP000192468">
    <property type="component" value="Unassembled WGS sequence"/>
</dbReference>
<keyword evidence="2" id="KW-1185">Reference proteome</keyword>
<accession>A0A1W1XQ54</accession>
<evidence type="ECO:0000313" key="2">
    <source>
        <dbReference type="Proteomes" id="UP000192468"/>
    </source>
</evidence>
<dbReference type="AlphaFoldDB" id="A0A1W1XQ54"/>
<protein>
    <submittedName>
        <fullName evidence="1">Tautomerase enzyme</fullName>
    </submittedName>
</protein>
<reference evidence="1 2" key="1">
    <citation type="submission" date="2017-04" db="EMBL/GenBank/DDBJ databases">
        <authorList>
            <person name="Afonso C.L."/>
            <person name="Miller P.J."/>
            <person name="Scott M.A."/>
            <person name="Spackman E."/>
            <person name="Goraichik I."/>
            <person name="Dimitrov K.M."/>
            <person name="Suarez D.L."/>
            <person name="Swayne D.E."/>
        </authorList>
    </citation>
    <scope>NUCLEOTIDE SEQUENCE [LARGE SCALE GENOMIC DNA]</scope>
    <source>
        <strain evidence="1 2">DSM 12555</strain>
    </source>
</reference>
<organism evidence="1 2">
    <name type="scientific">Clostridium acidisoli DSM 12555</name>
    <dbReference type="NCBI Taxonomy" id="1121291"/>
    <lineage>
        <taxon>Bacteria</taxon>
        <taxon>Bacillati</taxon>
        <taxon>Bacillota</taxon>
        <taxon>Clostridia</taxon>
        <taxon>Eubacteriales</taxon>
        <taxon>Clostridiaceae</taxon>
        <taxon>Clostridium</taxon>
    </lineage>
</organism>
<dbReference type="EMBL" id="FWXH01000011">
    <property type="protein sequence ID" value="SMC25997.1"/>
    <property type="molecule type" value="Genomic_DNA"/>
</dbReference>
<dbReference type="SUPFAM" id="SSF55331">
    <property type="entry name" value="Tautomerase/MIF"/>
    <property type="match status" value="1"/>
</dbReference>
<dbReference type="Gene3D" id="3.30.429.10">
    <property type="entry name" value="Macrophage Migration Inhibitory Factor"/>
    <property type="match status" value="1"/>
</dbReference>
<gene>
    <name evidence="1" type="ORF">SAMN02745134_02662</name>
</gene>
<dbReference type="PANTHER" id="PTHR38460:SF1">
    <property type="entry name" value="TAUTOMERASE YOLI-RELATED"/>
    <property type="match status" value="1"/>
</dbReference>
<sequence>MPFVRVNYNEEKYNKKQLPLISKNILNSLIEEFNVPPKDYFQVFDSHKKEEIFYDKNYLISKNRTDGVLYIQITCGAGRTKEQKKSVIYEHCRQAIYKLQNP</sequence>
<evidence type="ECO:0000313" key="1">
    <source>
        <dbReference type="EMBL" id="SMC25997.1"/>
    </source>
</evidence>
<dbReference type="Pfam" id="PF14552">
    <property type="entry name" value="Tautomerase_2"/>
    <property type="match status" value="1"/>
</dbReference>
<proteinExistence type="predicted"/>
<dbReference type="RefSeq" id="WP_207651889.1">
    <property type="nucleotide sequence ID" value="NZ_FWXH01000011.1"/>
</dbReference>
<dbReference type="InterPro" id="IPR014347">
    <property type="entry name" value="Tautomerase/MIF_sf"/>
</dbReference>
<dbReference type="PANTHER" id="PTHR38460">
    <property type="entry name" value="TAUTOMERASE YOLI-RELATED"/>
    <property type="match status" value="1"/>
</dbReference>
<name>A0A1W1XQ54_9CLOT</name>